<keyword evidence="6" id="KW-1185">Reference proteome</keyword>
<evidence type="ECO:0000313" key="5">
    <source>
        <dbReference type="EMBL" id="RCI09215.1"/>
    </source>
</evidence>
<evidence type="ECO:0000256" key="3">
    <source>
        <dbReference type="SAM" id="Phobius"/>
    </source>
</evidence>
<dbReference type="EMBL" id="LKCN02000016">
    <property type="protein sequence ID" value="RCI09215.1"/>
    <property type="molecule type" value="Genomic_DNA"/>
</dbReference>
<keyword evidence="1" id="KW-0496">Mitochondrion</keyword>
<dbReference type="PROSITE" id="PS51758">
    <property type="entry name" value="LETM1_RBD"/>
    <property type="match status" value="1"/>
</dbReference>
<name>A0A367L456_9HYPO</name>
<dbReference type="STRING" id="1330021.A0A367L456"/>
<reference evidence="5 6" key="1">
    <citation type="journal article" date="2015" name="BMC Genomics">
        <title>Insights from the genome of Ophiocordyceps polyrhachis-furcata to pathogenicity and host specificity in insect fungi.</title>
        <authorList>
            <person name="Wichadakul D."/>
            <person name="Kobmoo N."/>
            <person name="Ingsriswang S."/>
            <person name="Tangphatsornruang S."/>
            <person name="Chantasingh D."/>
            <person name="Luangsa-ard J.J."/>
            <person name="Eurwilaichitr L."/>
        </authorList>
    </citation>
    <scope>NUCLEOTIDE SEQUENCE [LARGE SCALE GENOMIC DNA]</scope>
    <source>
        <strain evidence="5 6">BCC 54312</strain>
    </source>
</reference>
<dbReference type="InterPro" id="IPR033122">
    <property type="entry name" value="LETM1-like_RBD"/>
</dbReference>
<gene>
    <name evidence="5" type="ORF">L249_1428</name>
</gene>
<proteinExistence type="predicted"/>
<dbReference type="Proteomes" id="UP000253664">
    <property type="component" value="Unassembled WGS sequence"/>
</dbReference>
<keyword evidence="3" id="KW-1133">Transmembrane helix</keyword>
<keyword evidence="3" id="KW-0812">Transmembrane</keyword>
<keyword evidence="3" id="KW-0472">Membrane</keyword>
<dbReference type="GO" id="GO:0043022">
    <property type="term" value="F:ribosome binding"/>
    <property type="evidence" value="ECO:0007669"/>
    <property type="project" value="InterPro"/>
</dbReference>
<dbReference type="Pfam" id="PF07766">
    <property type="entry name" value="LETM1_RBD"/>
    <property type="match status" value="1"/>
</dbReference>
<comment type="caution">
    <text evidence="5">The sequence shown here is derived from an EMBL/GenBank/DDBJ whole genome shotgun (WGS) entry which is preliminary data.</text>
</comment>
<feature type="domain" description="Letm1 RBD" evidence="4">
    <location>
        <begin position="137"/>
        <end position="336"/>
    </location>
</feature>
<dbReference type="AlphaFoldDB" id="A0A367L456"/>
<dbReference type="OrthoDB" id="73691at2759"/>
<protein>
    <recommendedName>
        <fullName evidence="4">Letm1 RBD domain-containing protein</fullName>
    </recommendedName>
</protein>
<evidence type="ECO:0000259" key="4">
    <source>
        <dbReference type="PROSITE" id="PS51758"/>
    </source>
</evidence>
<evidence type="ECO:0000256" key="2">
    <source>
        <dbReference type="SAM" id="MobiDB-lite"/>
    </source>
</evidence>
<feature type="region of interest" description="Disordered" evidence="2">
    <location>
        <begin position="38"/>
        <end position="63"/>
    </location>
</feature>
<accession>A0A367L456</accession>
<sequence>MYRQTPWRCFAFRGNDVGLWSRTCPTLLRPKAFASRQAHGSSSARLNPPASTRPPPLDVPSRDSVDSTMHYLVQLGKGYVRFYKDGIKAIWGNRKLLRQKLATMPARDRPSVFLPPRNVPEAFSRADWVLLWRVRHDLVRLPLFGLMLIVIGEFTALVVVFVDRVVPYTCRIPKQILSGTTRAENRRRSAFAELEARHPDGALGTSVTQAVARRHVLRSLDLAGGFWDAIGFMPPGMWLAKGRSRIIFLEGDDRRLVEEGGPVGLESAELSIACRERGIDTFGKTKNELCALLSLWLRLTMAENPAERRRRMAVLLLTRPEKWPKQRNFTVPEWEL</sequence>
<feature type="transmembrane region" description="Helical" evidence="3">
    <location>
        <begin position="141"/>
        <end position="162"/>
    </location>
</feature>
<evidence type="ECO:0000313" key="6">
    <source>
        <dbReference type="Proteomes" id="UP000253664"/>
    </source>
</evidence>
<evidence type="ECO:0000256" key="1">
    <source>
        <dbReference type="PROSITE-ProRule" id="PRU01094"/>
    </source>
</evidence>
<organism evidence="5 6">
    <name type="scientific">Ophiocordyceps polyrhachis-furcata BCC 54312</name>
    <dbReference type="NCBI Taxonomy" id="1330021"/>
    <lineage>
        <taxon>Eukaryota</taxon>
        <taxon>Fungi</taxon>
        <taxon>Dikarya</taxon>
        <taxon>Ascomycota</taxon>
        <taxon>Pezizomycotina</taxon>
        <taxon>Sordariomycetes</taxon>
        <taxon>Hypocreomycetidae</taxon>
        <taxon>Hypocreales</taxon>
        <taxon>Ophiocordycipitaceae</taxon>
        <taxon>Ophiocordyceps</taxon>
    </lineage>
</organism>